<reference evidence="1" key="1">
    <citation type="submission" date="2024-06" db="EMBL/GenBank/DDBJ databases">
        <title>Genome assembly of the Oeneis chryxus ivallda.</title>
        <authorList>
            <person name="MacDonald Z."/>
            <person name="Shaffer H.B."/>
            <person name="Gillespie T."/>
            <person name="Marimuthu M.P.A."/>
            <person name="Nguyen O."/>
            <person name="Fairbairn C.W."/>
            <person name="Seligmann W.E."/>
            <person name="Escalona M."/>
            <person name="Miller C."/>
            <person name="Toffelmier E."/>
        </authorList>
    </citation>
    <scope>NUCLEOTIDE SEQUENCE</scope>
    <source>
        <strain evidence="1">CCGP_102_HBS-TG_Oc004</strain>
    </source>
</reference>
<evidence type="ECO:0000313" key="1">
    <source>
        <dbReference type="EMBL" id="XCA34731.1"/>
    </source>
</evidence>
<proteinExistence type="predicted"/>
<organism evidence="1">
    <name type="scientific">Wolbachia endosymbiont of Oeneis ivallda</name>
    <dbReference type="NCBI Taxonomy" id="3171168"/>
    <lineage>
        <taxon>Bacteria</taxon>
        <taxon>Pseudomonadati</taxon>
        <taxon>Pseudomonadota</taxon>
        <taxon>Alphaproteobacteria</taxon>
        <taxon>Rickettsiales</taxon>
        <taxon>Anaplasmataceae</taxon>
        <taxon>Wolbachieae</taxon>
        <taxon>Wolbachia</taxon>
    </lineage>
</organism>
<accession>A0AAU7YPM6</accession>
<evidence type="ECO:0008006" key="2">
    <source>
        <dbReference type="Google" id="ProtNLM"/>
    </source>
</evidence>
<dbReference type="EMBL" id="CP158587">
    <property type="protein sequence ID" value="XCA34731.1"/>
    <property type="molecule type" value="Genomic_DNA"/>
</dbReference>
<protein>
    <recommendedName>
        <fullName evidence="2">Phage related protein</fullName>
    </recommendedName>
</protein>
<name>A0AAU7YPM6_9RICK</name>
<dbReference type="AlphaFoldDB" id="A0AAU7YPM6"/>
<gene>
    <name evidence="1" type="ORF">ABS861_05075</name>
</gene>
<sequence>MNYKGQDLRPGSPHTFTVDTPLVFQWLPKRYGYPIPEKYLERLSNWAKREDTRVVKLVINGSGFTPEQRKELENKISNRKFNPNKNIELIDFNELDLGEYEFSFHLQPNKKTELSKCPLYNVSQYFKDLYSIPESKRLSFGVEIDTMRIFMLLALKSPMIYFDFDILPKEDKKVGEIQAVHGFLVAENDRKGYDYDGIASIENAIIALSDAGRVKIMEIYNEVKNKFQKDYPLFKLSEHEIYKIMEEIVYFTLSNDVLLLISSYQDSNKRYNRRLEEARLLMQETFGFKTNGGEVDIQYDNSWTKNKDELYTKEEIAKIDSDTRVATDMKGLITEPIYNGEHMYRGVKVVIPIPITWQTDGQ</sequence>